<reference evidence="2 3" key="1">
    <citation type="journal article" date="2021" name="Front. Microbiol.">
        <title>Comprehensive Comparative Genomics and Phenotyping of Methylobacterium Species.</title>
        <authorList>
            <person name="Alessa O."/>
            <person name="Ogura Y."/>
            <person name="Fujitani Y."/>
            <person name="Takami H."/>
            <person name="Hayashi T."/>
            <person name="Sahin N."/>
            <person name="Tani A."/>
        </authorList>
    </citation>
    <scope>NUCLEOTIDE SEQUENCE [LARGE SCALE GENOMIC DNA]</scope>
    <source>
        <strain evidence="2 3">DSM 23679</strain>
    </source>
</reference>
<sequence>MSKTIAATFETRRDAEMAVEHLVQEHKIDRKAVTIAPVSDENSAGTETAGADIEDGRVAKTHTDGEPKLAGRLKVSADVDPSLADKVETSFATYGGKAA</sequence>
<evidence type="ECO:0000313" key="3">
    <source>
        <dbReference type="Proteomes" id="UP001055117"/>
    </source>
</evidence>
<evidence type="ECO:0000256" key="1">
    <source>
        <dbReference type="SAM" id="MobiDB-lite"/>
    </source>
</evidence>
<feature type="compositionally biased region" description="Basic and acidic residues" evidence="1">
    <location>
        <begin position="54"/>
        <end position="64"/>
    </location>
</feature>
<comment type="caution">
    <text evidence="2">The sequence shown here is derived from an EMBL/GenBank/DDBJ whole genome shotgun (WGS) entry which is preliminary data.</text>
</comment>
<evidence type="ECO:0000313" key="2">
    <source>
        <dbReference type="EMBL" id="GJD46154.1"/>
    </source>
</evidence>
<accession>A0ABQ4QLT3</accession>
<organism evidence="2 3">
    <name type="scientific">Methylobacterium cerastii</name>
    <dbReference type="NCBI Taxonomy" id="932741"/>
    <lineage>
        <taxon>Bacteria</taxon>
        <taxon>Pseudomonadati</taxon>
        <taxon>Pseudomonadota</taxon>
        <taxon>Alphaproteobacteria</taxon>
        <taxon>Hyphomicrobiales</taxon>
        <taxon>Methylobacteriaceae</taxon>
        <taxon>Methylobacterium</taxon>
    </lineage>
</organism>
<proteinExistence type="predicted"/>
<dbReference type="EMBL" id="BPQG01000068">
    <property type="protein sequence ID" value="GJD46154.1"/>
    <property type="molecule type" value="Genomic_DNA"/>
</dbReference>
<dbReference type="Proteomes" id="UP001055117">
    <property type="component" value="Unassembled WGS sequence"/>
</dbReference>
<feature type="region of interest" description="Disordered" evidence="1">
    <location>
        <begin position="36"/>
        <end position="64"/>
    </location>
</feature>
<dbReference type="RefSeq" id="WP_147752096.1">
    <property type="nucleotide sequence ID" value="NZ_BPQG01000068.1"/>
</dbReference>
<gene>
    <name evidence="2" type="ORF">AFCDBAGC_4034</name>
</gene>
<name>A0ABQ4QLT3_9HYPH</name>
<protein>
    <submittedName>
        <fullName evidence="2">Uncharacterized protein</fullName>
    </submittedName>
</protein>
<keyword evidence="3" id="KW-1185">Reference proteome</keyword>